<dbReference type="RefSeq" id="WP_008047580.1">
    <property type="nucleotide sequence ID" value="NZ_CH724154.1"/>
</dbReference>
<feature type="transmembrane region" description="Helical" evidence="1">
    <location>
        <begin position="58"/>
        <end position="79"/>
    </location>
</feature>
<keyword evidence="1" id="KW-0812">Transmembrane</keyword>
<gene>
    <name evidence="2" type="ORF">MED297_03837</name>
</gene>
<reference evidence="2 3" key="1">
    <citation type="submission" date="2006-02" db="EMBL/GenBank/DDBJ databases">
        <authorList>
            <person name="Pinhassi J."/>
            <person name="Pedros-Alio C."/>
            <person name="Ferriera S."/>
            <person name="Johnson J."/>
            <person name="Kravitz S."/>
            <person name="Halpern A."/>
            <person name="Remington K."/>
            <person name="Beeson K."/>
            <person name="Tran B."/>
            <person name="Rogers Y.-H."/>
            <person name="Friedman R."/>
            <person name="Venter J.C."/>
        </authorList>
    </citation>
    <scope>NUCLEOTIDE SEQUENCE [LARGE SCALE GENOMIC DNA]</scope>
    <source>
        <strain evidence="2 3">MED297</strain>
    </source>
</reference>
<comment type="caution">
    <text evidence="2">The sequence shown here is derived from an EMBL/GenBank/DDBJ whole genome shotgun (WGS) entry which is preliminary data.</text>
</comment>
<evidence type="ECO:0000313" key="3">
    <source>
        <dbReference type="Proteomes" id="UP000005953"/>
    </source>
</evidence>
<feature type="transmembrane region" description="Helical" evidence="1">
    <location>
        <begin position="32"/>
        <end position="52"/>
    </location>
</feature>
<dbReference type="STRING" id="314283.MED297_03837"/>
<name>A4BFX2_9GAMM</name>
<keyword evidence="1" id="KW-1133">Transmembrane helix</keyword>
<dbReference type="HOGENOM" id="CLU_2409787_0_0_6"/>
<dbReference type="AlphaFoldDB" id="A4BFX2"/>
<evidence type="ECO:0000313" key="2">
    <source>
        <dbReference type="EMBL" id="EAR08990.1"/>
    </source>
</evidence>
<dbReference type="EMBL" id="AAOE01000014">
    <property type="protein sequence ID" value="EAR08990.1"/>
    <property type="molecule type" value="Genomic_DNA"/>
</dbReference>
<dbReference type="Proteomes" id="UP000005953">
    <property type="component" value="Unassembled WGS sequence"/>
</dbReference>
<sequence length="92" mass="9934">MKSLLTKVCWPILRFFESDTAPDNYQKSHRMALLFLSVVFIGLSLGSAWVALSIGSLGALVPVVFFFLLGFVALVIATLGSDAAVAKIWGTK</sequence>
<keyword evidence="1" id="KW-0472">Membrane</keyword>
<proteinExistence type="predicted"/>
<evidence type="ECO:0000256" key="1">
    <source>
        <dbReference type="SAM" id="Phobius"/>
    </source>
</evidence>
<organism evidence="2 3">
    <name type="scientific">Reinekea blandensis MED297</name>
    <dbReference type="NCBI Taxonomy" id="314283"/>
    <lineage>
        <taxon>Bacteria</taxon>
        <taxon>Pseudomonadati</taxon>
        <taxon>Pseudomonadota</taxon>
        <taxon>Gammaproteobacteria</taxon>
        <taxon>Oceanospirillales</taxon>
        <taxon>Saccharospirillaceae</taxon>
        <taxon>Reinekea</taxon>
    </lineage>
</organism>
<keyword evidence="3" id="KW-1185">Reference proteome</keyword>
<accession>A4BFX2</accession>
<dbReference type="OrthoDB" id="6904738at2"/>
<protein>
    <submittedName>
        <fullName evidence="2">Uncharacterized protein</fullName>
    </submittedName>
</protein>